<reference evidence="1 2" key="1">
    <citation type="journal article" date="2024" name="Plant Biotechnol. J.">
        <title>Genome and CRISPR/Cas9 system of a widespread forest tree (Populus alba) in the world.</title>
        <authorList>
            <person name="Liu Y.J."/>
            <person name="Jiang P.F."/>
            <person name="Han X.M."/>
            <person name="Li X.Y."/>
            <person name="Wang H.M."/>
            <person name="Wang Y.J."/>
            <person name="Wang X.X."/>
            <person name="Zeng Q.Y."/>
        </authorList>
    </citation>
    <scope>NUCLEOTIDE SEQUENCE [LARGE SCALE GENOMIC DNA]</scope>
    <source>
        <strain evidence="2">cv. PAL-ZL1</strain>
    </source>
</reference>
<dbReference type="Proteomes" id="UP000309997">
    <property type="component" value="Unassembled WGS sequence"/>
</dbReference>
<evidence type="ECO:0000313" key="2">
    <source>
        <dbReference type="Proteomes" id="UP000309997"/>
    </source>
</evidence>
<keyword evidence="2" id="KW-1185">Reference proteome</keyword>
<evidence type="ECO:0000313" key="1">
    <source>
        <dbReference type="EMBL" id="KAL3596680.1"/>
    </source>
</evidence>
<organism evidence="1 2">
    <name type="scientific">Populus alba</name>
    <name type="common">White poplar</name>
    <dbReference type="NCBI Taxonomy" id="43335"/>
    <lineage>
        <taxon>Eukaryota</taxon>
        <taxon>Viridiplantae</taxon>
        <taxon>Streptophyta</taxon>
        <taxon>Embryophyta</taxon>
        <taxon>Tracheophyta</taxon>
        <taxon>Spermatophyta</taxon>
        <taxon>Magnoliopsida</taxon>
        <taxon>eudicotyledons</taxon>
        <taxon>Gunneridae</taxon>
        <taxon>Pentapetalae</taxon>
        <taxon>rosids</taxon>
        <taxon>fabids</taxon>
        <taxon>Malpighiales</taxon>
        <taxon>Salicaceae</taxon>
        <taxon>Saliceae</taxon>
        <taxon>Populus</taxon>
    </lineage>
</organism>
<gene>
    <name evidence="1" type="ORF">D5086_008317</name>
</gene>
<protein>
    <submittedName>
        <fullName evidence="1">Uncharacterized protein</fullName>
    </submittedName>
</protein>
<dbReference type="EMBL" id="RCHU02000004">
    <property type="protein sequence ID" value="KAL3596680.1"/>
    <property type="molecule type" value="Genomic_DNA"/>
</dbReference>
<accession>A0ACC4CFQ7</accession>
<proteinExistence type="predicted"/>
<name>A0ACC4CFQ7_POPAL</name>
<sequence length="705" mass="79580">MNTENIGNSDDTMSGTDLNHPITIQEESTSPVVEPEAVSSSEFAEPEVVSSSESDDENECAYNRIRRLTHEKIWSSEEVREYLVSPFTEKESKRLSRWKSRQLTRNVAGRDKKLNVPDTSLASLLRIPPSSTLIHEEKQYYVDDSVINAFFDLLKKRQEKFPKWYKRHSSLPTWTMTFLLSGKWTMMKLQSCINIEEIAGTAKLFIPLCLENHWILICVDMEKREFLWLDSLNSPPDAHHTEKTTISEWLEKHLLPVLGYRNSQQLKLKQLNIPYQTNRIDCGIFVMKYADCLAHCDHFPFTQQDMPHLRLRDSLLMDDPSTCYVERNAGSCVITKINFQRCSETESHEYLFPGHPLNNNTLCIGESTCGCVPGNCDSGSVAGEEGCKLDGCGVSASCEFKVTTEEEISGEEKQEQADADHADPKLNLSEEVEASQIPSVAVFKSSFPNVGLNLKEKIQNNRVETDEPHEHEVREQNATVELDVDGNKQVGETHDTQQSKRINKRKKNDTQQTKYTPEPRKTTYLVWKFFDKVQENGEVHAKCPVCNKELCAKSRNGTTSLHRHSCFKDWNKDEKQQSVSNVESSAKANPKNKASPNIGAGAPPQAKRRKLVANVGEEIEEEETSSACIGQAAVSGLAHDQVQELTVQEDNTAKETLEEVSRIRSIISYLAVLLSKATADRLEIDNIVAGMPALFDFVKQVPPKP</sequence>
<comment type="caution">
    <text evidence="1">The sequence shown here is derived from an EMBL/GenBank/DDBJ whole genome shotgun (WGS) entry which is preliminary data.</text>
</comment>